<dbReference type="Proteomes" id="UP000017837">
    <property type="component" value="Unassembled WGS sequence"/>
</dbReference>
<proteinExistence type="inferred from homology"/>
<evidence type="ECO:0000256" key="4">
    <source>
        <dbReference type="PIRSR" id="PIRSR600514-1"/>
    </source>
</evidence>
<feature type="active site" description="Proton donor" evidence="4">
    <location>
        <position position="214"/>
    </location>
</feature>
<keyword evidence="7" id="KW-1185">Reference proteome</keyword>
<dbReference type="InterPro" id="IPR000514">
    <property type="entry name" value="Glyco_hydro_39"/>
</dbReference>
<dbReference type="GO" id="GO:0004553">
    <property type="term" value="F:hydrolase activity, hydrolyzing O-glycosyl compounds"/>
    <property type="evidence" value="ECO:0007669"/>
    <property type="project" value="InterPro"/>
</dbReference>
<keyword evidence="2" id="KW-0378">Hydrolase</keyword>
<dbReference type="SUPFAM" id="SSF51445">
    <property type="entry name" value="(Trans)glycosidases"/>
    <property type="match status" value="1"/>
</dbReference>
<dbReference type="PROSITE" id="PS01027">
    <property type="entry name" value="GLYCOSYL_HYDROL_F39"/>
    <property type="match status" value="1"/>
</dbReference>
<comment type="similarity">
    <text evidence="1">Belongs to the glycosyl hydrolase 39 family.</text>
</comment>
<protein>
    <recommendedName>
        <fullName evidence="5">Glycosyl hydrolases family 39 N-terminal catalytic domain-containing protein</fullName>
    </recommendedName>
</protein>
<dbReference type="EMBL" id="AWGB01000015">
    <property type="protein sequence ID" value="ESQ91837.1"/>
    <property type="molecule type" value="Genomic_DNA"/>
</dbReference>
<name>V4PD30_9CAUL</name>
<dbReference type="AlphaFoldDB" id="V4PD30"/>
<dbReference type="Pfam" id="PF01229">
    <property type="entry name" value="Glyco_hydro_39"/>
    <property type="match status" value="1"/>
</dbReference>
<gene>
    <name evidence="6" type="ORF">ABENE_09395</name>
</gene>
<feature type="domain" description="Glycosyl hydrolases family 39 N-terminal catalytic" evidence="5">
    <location>
        <begin position="61"/>
        <end position="527"/>
    </location>
</feature>
<comment type="caution">
    <text evidence="6">The sequence shown here is derived from an EMBL/GenBank/DDBJ whole genome shotgun (WGS) entry which is preliminary data.</text>
</comment>
<dbReference type="eggNOG" id="COG3664">
    <property type="taxonomic scope" value="Bacteria"/>
</dbReference>
<dbReference type="Gene3D" id="2.60.40.1500">
    <property type="entry name" value="Glycosyl hydrolase domain, family 39"/>
    <property type="match status" value="1"/>
</dbReference>
<dbReference type="InterPro" id="IPR017853">
    <property type="entry name" value="GH"/>
</dbReference>
<dbReference type="Gene3D" id="3.20.20.80">
    <property type="entry name" value="Glycosidases"/>
    <property type="match status" value="1"/>
</dbReference>
<evidence type="ECO:0000256" key="3">
    <source>
        <dbReference type="ARBA" id="ARBA00023295"/>
    </source>
</evidence>
<organism evidence="6 7">
    <name type="scientific">Asticcacaulis benevestitus DSM 16100 = ATCC BAA-896</name>
    <dbReference type="NCBI Taxonomy" id="1121022"/>
    <lineage>
        <taxon>Bacteria</taxon>
        <taxon>Pseudomonadati</taxon>
        <taxon>Pseudomonadota</taxon>
        <taxon>Alphaproteobacteria</taxon>
        <taxon>Caulobacterales</taxon>
        <taxon>Caulobacteraceae</taxon>
        <taxon>Asticcacaulis</taxon>
    </lineage>
</organism>
<dbReference type="InterPro" id="IPR049165">
    <property type="entry name" value="GH39_as"/>
</dbReference>
<dbReference type="PANTHER" id="PTHR12631:SF10">
    <property type="entry name" value="BETA-XYLOSIDASE-LIKE PROTEIN-RELATED"/>
    <property type="match status" value="1"/>
</dbReference>
<evidence type="ECO:0000313" key="6">
    <source>
        <dbReference type="EMBL" id="ESQ91837.1"/>
    </source>
</evidence>
<keyword evidence="3" id="KW-0326">Glycosidase</keyword>
<dbReference type="SUPFAM" id="SSF51011">
    <property type="entry name" value="Glycosyl hydrolase domain"/>
    <property type="match status" value="1"/>
</dbReference>
<evidence type="ECO:0000256" key="1">
    <source>
        <dbReference type="ARBA" id="ARBA00008875"/>
    </source>
</evidence>
<dbReference type="InterPro" id="IPR049166">
    <property type="entry name" value="GH39_cat"/>
</dbReference>
<accession>V4PD30</accession>
<dbReference type="PANTHER" id="PTHR12631">
    <property type="entry name" value="ALPHA-L-IDURONIDASE"/>
    <property type="match status" value="1"/>
</dbReference>
<dbReference type="PRINTS" id="PR00745">
    <property type="entry name" value="GLHYDRLASE39"/>
</dbReference>
<sequence length="554" mass="61664">MPMALIFSNKAYAHHNILFRQPPGSFAMTPHLSRRSLVSVITLGAALPMTGAFAKPAGSRLIDLDVRQATRPIDRFFDLSVGADYSGTTIRDANLAQLKITCDELGFRYIRLHDIFHDDLGTVKMVDNKLVYDWTKIDYLYDAFLKMGVRPFVELGFTPSAMKSSDQTIFYWKGNTSHPRLDLWEQLIDAFARHLIARYGIDEVRSWYFEVWNEPNLDGFWQYGDQEAYFALYGVTARSLKAVDAKLRVGGPSTAGAAWVPELLAYAKATNTPVDFASTHTYGVDYGYLDEEGKMDLQLSKNPDAIIADVRKVRGEIEASQLPGMPLFFTEWSTSYNPRDLTHDSYVAAPYILSKLKGTQSLAQGMSYWVYSDLFEEPGPPGNAFHGGFGLMTKDGIRKASWFAYKYLHALRGNEIPAADKQVWASYDGISVSAVVWDYQLPDQKGTSNGTFYSKLVPNAASAPVKVRLSGLKPGTYTLTLRRTGYKRNDAYSHYIAMGSPKDLTAAQLTNLQDVTRDQPESARTVTIGATGTAEVTLPMNSNDIVLITLTPLA</sequence>
<evidence type="ECO:0000256" key="2">
    <source>
        <dbReference type="ARBA" id="ARBA00022801"/>
    </source>
</evidence>
<dbReference type="InterPro" id="IPR051923">
    <property type="entry name" value="Glycosyl_Hydrolase_39"/>
</dbReference>
<evidence type="ECO:0000259" key="5">
    <source>
        <dbReference type="Pfam" id="PF01229"/>
    </source>
</evidence>
<evidence type="ECO:0000313" key="7">
    <source>
        <dbReference type="Proteomes" id="UP000017837"/>
    </source>
</evidence>
<dbReference type="STRING" id="1121022.GCA_000376105_02621"/>
<dbReference type="PATRIC" id="fig|1121022.4.peg.1893"/>
<dbReference type="GO" id="GO:0005975">
    <property type="term" value="P:carbohydrate metabolic process"/>
    <property type="evidence" value="ECO:0007669"/>
    <property type="project" value="InterPro"/>
</dbReference>
<reference evidence="6 7" key="1">
    <citation type="journal article" date="2014" name="Nature">
        <title>Sequential evolution of bacterial morphology by co-option of a developmental regulator.</title>
        <authorList>
            <person name="Jiang C."/>
            <person name="Brown P.J."/>
            <person name="Ducret A."/>
            <person name="Brun Y.V."/>
        </authorList>
    </citation>
    <scope>NUCLEOTIDE SEQUENCE [LARGE SCALE GENOMIC DNA]</scope>
    <source>
        <strain evidence="6 7">DSM 16100</strain>
    </source>
</reference>